<evidence type="ECO:0000256" key="4">
    <source>
        <dbReference type="ARBA" id="ARBA00022679"/>
    </source>
</evidence>
<protein>
    <recommendedName>
        <fullName evidence="2">histidine kinase</fullName>
        <ecNumber evidence="2">2.7.13.3</ecNumber>
    </recommendedName>
</protein>
<evidence type="ECO:0000259" key="9">
    <source>
        <dbReference type="SMART" id="SM00387"/>
    </source>
</evidence>
<evidence type="ECO:0000256" key="6">
    <source>
        <dbReference type="ARBA" id="ARBA00022777"/>
    </source>
</evidence>
<dbReference type="STRING" id="1391627.SAMN05216464_103367"/>
<dbReference type="PANTHER" id="PTHR41523:SF8">
    <property type="entry name" value="ETHYLENE RESPONSE SENSOR PROTEIN"/>
    <property type="match status" value="1"/>
</dbReference>
<comment type="catalytic activity">
    <reaction evidence="1">
        <text>ATP + protein L-histidine = ADP + protein N-phospho-L-histidine.</text>
        <dbReference type="EC" id="2.7.13.3"/>
    </reaction>
</comment>
<dbReference type="Pfam" id="PF02518">
    <property type="entry name" value="HATPase_c"/>
    <property type="match status" value="1"/>
</dbReference>
<keyword evidence="5" id="KW-0547">Nucleotide-binding</keyword>
<evidence type="ECO:0000256" key="5">
    <source>
        <dbReference type="ARBA" id="ARBA00022741"/>
    </source>
</evidence>
<name>A0A1G6ZKX2_9SPHI</name>
<dbReference type="Pfam" id="PF07568">
    <property type="entry name" value="HisKA_2"/>
    <property type="match status" value="1"/>
</dbReference>
<keyword evidence="8" id="KW-1133">Transmembrane helix</keyword>
<dbReference type="Proteomes" id="UP000199072">
    <property type="component" value="Unassembled WGS sequence"/>
</dbReference>
<dbReference type="AlphaFoldDB" id="A0A1G6ZKX2"/>
<sequence>MKAINYSRVFAAIIFCFILVICHNGYAQTVDLTLLKPEIKYQTEKKDQEPKLKKSKVSTLEKQMQEINLKLQKVTRQVIIVGAVLFVILFGLGYHIYRSKQRFRQQLKLQQAVINTKNRSLLTLIKEKDGLLIEKEWLMKEIHHRVKNNLQIMISLLNTQLAYLDNDAAYNAVKESQQRMQSISLVHQKLYQSENLALVNLQAYVNDLIGYLSDSFDSTSRITFETDVAAIELDVTTSVPIGLILNEAITNAIKYAFPQNAHGTISISLQLLTTGMYELKIHDNGIKDVAVADITGSKTLGMNLMKGLSKQLNGKLTVENNEGITITLKFADYKLLKAV</sequence>
<keyword evidence="7" id="KW-0067">ATP-binding</keyword>
<dbReference type="Gene3D" id="3.30.450.20">
    <property type="entry name" value="PAS domain"/>
    <property type="match status" value="1"/>
</dbReference>
<evidence type="ECO:0000256" key="8">
    <source>
        <dbReference type="SAM" id="Phobius"/>
    </source>
</evidence>
<evidence type="ECO:0000313" key="11">
    <source>
        <dbReference type="Proteomes" id="UP000199072"/>
    </source>
</evidence>
<evidence type="ECO:0000256" key="1">
    <source>
        <dbReference type="ARBA" id="ARBA00000085"/>
    </source>
</evidence>
<dbReference type="Gene3D" id="3.30.565.10">
    <property type="entry name" value="Histidine kinase-like ATPase, C-terminal domain"/>
    <property type="match status" value="1"/>
</dbReference>
<feature type="transmembrane region" description="Helical" evidence="8">
    <location>
        <begin position="78"/>
        <end position="97"/>
    </location>
</feature>
<dbReference type="GO" id="GO:0004673">
    <property type="term" value="F:protein histidine kinase activity"/>
    <property type="evidence" value="ECO:0007669"/>
    <property type="project" value="UniProtKB-EC"/>
</dbReference>
<dbReference type="EMBL" id="FNAI01000003">
    <property type="protein sequence ID" value="SDE02206.1"/>
    <property type="molecule type" value="Genomic_DNA"/>
</dbReference>
<evidence type="ECO:0000256" key="7">
    <source>
        <dbReference type="ARBA" id="ARBA00022840"/>
    </source>
</evidence>
<dbReference type="SUPFAM" id="SSF55874">
    <property type="entry name" value="ATPase domain of HSP90 chaperone/DNA topoisomerase II/histidine kinase"/>
    <property type="match status" value="1"/>
</dbReference>
<evidence type="ECO:0000256" key="2">
    <source>
        <dbReference type="ARBA" id="ARBA00012438"/>
    </source>
</evidence>
<dbReference type="GO" id="GO:0005524">
    <property type="term" value="F:ATP binding"/>
    <property type="evidence" value="ECO:0007669"/>
    <property type="project" value="UniProtKB-KW"/>
</dbReference>
<dbReference type="RefSeq" id="WP_162842599.1">
    <property type="nucleotide sequence ID" value="NZ_FNAI01000003.1"/>
</dbReference>
<evidence type="ECO:0000313" key="10">
    <source>
        <dbReference type="EMBL" id="SDE02206.1"/>
    </source>
</evidence>
<keyword evidence="6 10" id="KW-0418">Kinase</keyword>
<keyword evidence="8" id="KW-0472">Membrane</keyword>
<keyword evidence="11" id="KW-1185">Reference proteome</keyword>
<dbReference type="SMART" id="SM00387">
    <property type="entry name" value="HATPase_c"/>
    <property type="match status" value="1"/>
</dbReference>
<evidence type="ECO:0000256" key="3">
    <source>
        <dbReference type="ARBA" id="ARBA00022553"/>
    </source>
</evidence>
<keyword evidence="4" id="KW-0808">Transferase</keyword>
<dbReference type="InterPro" id="IPR036890">
    <property type="entry name" value="HATPase_C_sf"/>
</dbReference>
<dbReference type="InterPro" id="IPR011495">
    <property type="entry name" value="Sig_transdc_His_kin_sub2_dim/P"/>
</dbReference>
<organism evidence="10 11">
    <name type="scientific">Mucilaginibacter pineti</name>
    <dbReference type="NCBI Taxonomy" id="1391627"/>
    <lineage>
        <taxon>Bacteria</taxon>
        <taxon>Pseudomonadati</taxon>
        <taxon>Bacteroidota</taxon>
        <taxon>Sphingobacteriia</taxon>
        <taxon>Sphingobacteriales</taxon>
        <taxon>Sphingobacteriaceae</taxon>
        <taxon>Mucilaginibacter</taxon>
    </lineage>
</organism>
<keyword evidence="8" id="KW-0812">Transmembrane</keyword>
<proteinExistence type="predicted"/>
<dbReference type="PANTHER" id="PTHR41523">
    <property type="entry name" value="TWO-COMPONENT SYSTEM SENSOR PROTEIN"/>
    <property type="match status" value="1"/>
</dbReference>
<dbReference type="InterPro" id="IPR003594">
    <property type="entry name" value="HATPase_dom"/>
</dbReference>
<gene>
    <name evidence="10" type="ORF">SAMN05216464_103367</name>
</gene>
<dbReference type="EC" id="2.7.13.3" evidence="2"/>
<keyword evidence="3" id="KW-0597">Phosphoprotein</keyword>
<reference evidence="10 11" key="1">
    <citation type="submission" date="2016-10" db="EMBL/GenBank/DDBJ databases">
        <authorList>
            <person name="de Groot N.N."/>
        </authorList>
    </citation>
    <scope>NUCLEOTIDE SEQUENCE [LARGE SCALE GENOMIC DNA]</scope>
    <source>
        <strain evidence="10 11">47C3B</strain>
    </source>
</reference>
<feature type="domain" description="Histidine kinase/HSP90-like ATPase" evidence="9">
    <location>
        <begin position="236"/>
        <end position="334"/>
    </location>
</feature>
<accession>A0A1G6ZKX2</accession>